<evidence type="ECO:0000256" key="1">
    <source>
        <dbReference type="ARBA" id="ARBA00004245"/>
    </source>
</evidence>
<dbReference type="InterPro" id="IPR001060">
    <property type="entry name" value="FCH_dom"/>
</dbReference>
<feature type="compositionally biased region" description="Low complexity" evidence="8">
    <location>
        <begin position="498"/>
        <end position="517"/>
    </location>
</feature>
<evidence type="ECO:0008006" key="13">
    <source>
        <dbReference type="Google" id="ProtNLM"/>
    </source>
</evidence>
<dbReference type="GO" id="GO:0120104">
    <property type="term" value="C:mitotic actomyosin contractile ring, proximal layer"/>
    <property type="evidence" value="ECO:0007669"/>
    <property type="project" value="TreeGrafter"/>
</dbReference>
<comment type="subcellular location">
    <subcellularLocation>
        <location evidence="1">Cytoplasm</location>
        <location evidence="1">Cytoskeleton</location>
    </subcellularLocation>
</comment>
<evidence type="ECO:0000256" key="8">
    <source>
        <dbReference type="SAM" id="MobiDB-lite"/>
    </source>
</evidence>
<dbReference type="InterPro" id="IPR027267">
    <property type="entry name" value="AH/BAR_dom_sf"/>
</dbReference>
<dbReference type="Pfam" id="PF00018">
    <property type="entry name" value="SH3_1"/>
    <property type="match status" value="1"/>
</dbReference>
<feature type="compositionally biased region" description="Polar residues" evidence="8">
    <location>
        <begin position="534"/>
        <end position="545"/>
    </location>
</feature>
<accession>A0A8K0US85</accession>
<evidence type="ECO:0000256" key="3">
    <source>
        <dbReference type="ARBA" id="ARBA00022490"/>
    </source>
</evidence>
<dbReference type="GO" id="GO:0005543">
    <property type="term" value="F:phospholipid binding"/>
    <property type="evidence" value="ECO:0007669"/>
    <property type="project" value="TreeGrafter"/>
</dbReference>
<keyword evidence="12" id="KW-1185">Reference proteome</keyword>
<organism evidence="11 12">
    <name type="scientific">Cristinia sonorae</name>
    <dbReference type="NCBI Taxonomy" id="1940300"/>
    <lineage>
        <taxon>Eukaryota</taxon>
        <taxon>Fungi</taxon>
        <taxon>Dikarya</taxon>
        <taxon>Basidiomycota</taxon>
        <taxon>Agaricomycotina</taxon>
        <taxon>Agaricomycetes</taxon>
        <taxon>Agaricomycetidae</taxon>
        <taxon>Agaricales</taxon>
        <taxon>Pleurotineae</taxon>
        <taxon>Stephanosporaceae</taxon>
        <taxon>Cristinia</taxon>
    </lineage>
</organism>
<keyword evidence="3" id="KW-0963">Cytoplasm</keyword>
<dbReference type="InterPro" id="IPR036028">
    <property type="entry name" value="SH3-like_dom_sf"/>
</dbReference>
<evidence type="ECO:0000256" key="5">
    <source>
        <dbReference type="ARBA" id="ARBA00023212"/>
    </source>
</evidence>
<feature type="compositionally biased region" description="Pro residues" evidence="8">
    <location>
        <begin position="688"/>
        <end position="705"/>
    </location>
</feature>
<dbReference type="SMART" id="SM00326">
    <property type="entry name" value="SH3"/>
    <property type="match status" value="1"/>
</dbReference>
<comment type="caution">
    <text evidence="11">The sequence shown here is derived from an EMBL/GenBank/DDBJ whole genome shotgun (WGS) entry which is preliminary data.</text>
</comment>
<dbReference type="GO" id="GO:0009898">
    <property type="term" value="C:cytoplasmic side of plasma membrane"/>
    <property type="evidence" value="ECO:0007669"/>
    <property type="project" value="TreeGrafter"/>
</dbReference>
<evidence type="ECO:0000313" key="12">
    <source>
        <dbReference type="Proteomes" id="UP000813824"/>
    </source>
</evidence>
<dbReference type="PANTHER" id="PTHR23065">
    <property type="entry name" value="PROLINE-SERINE-THREONINE PHOSPHATASE INTERACTING PROTEIN 1"/>
    <property type="match status" value="1"/>
</dbReference>
<evidence type="ECO:0000259" key="10">
    <source>
        <dbReference type="PROSITE" id="PS51741"/>
    </source>
</evidence>
<feature type="compositionally biased region" description="Polar residues" evidence="8">
    <location>
        <begin position="452"/>
        <end position="475"/>
    </location>
</feature>
<evidence type="ECO:0000313" key="11">
    <source>
        <dbReference type="EMBL" id="KAH8102219.1"/>
    </source>
</evidence>
<feature type="compositionally biased region" description="Low complexity" evidence="8">
    <location>
        <begin position="387"/>
        <end position="406"/>
    </location>
</feature>
<dbReference type="SUPFAM" id="SSF50044">
    <property type="entry name" value="SH3-domain"/>
    <property type="match status" value="1"/>
</dbReference>
<dbReference type="FunFam" id="2.30.30.40:FF:000312">
    <property type="entry name" value="Related to Cell division control protein 15"/>
    <property type="match status" value="1"/>
</dbReference>
<keyword evidence="5" id="KW-0206">Cytoskeleton</keyword>
<dbReference type="PROSITE" id="PS50002">
    <property type="entry name" value="SH3"/>
    <property type="match status" value="1"/>
</dbReference>
<evidence type="ECO:0000256" key="6">
    <source>
        <dbReference type="PROSITE-ProRule" id="PRU00192"/>
    </source>
</evidence>
<feature type="domain" description="SH3" evidence="9">
    <location>
        <begin position="787"/>
        <end position="850"/>
    </location>
</feature>
<dbReference type="SMART" id="SM00055">
    <property type="entry name" value="FCH"/>
    <property type="match status" value="1"/>
</dbReference>
<dbReference type="Gene3D" id="2.30.30.40">
    <property type="entry name" value="SH3 Domains"/>
    <property type="match status" value="1"/>
</dbReference>
<evidence type="ECO:0000256" key="7">
    <source>
        <dbReference type="PROSITE-ProRule" id="PRU01077"/>
    </source>
</evidence>
<reference evidence="11" key="1">
    <citation type="journal article" date="2021" name="New Phytol.">
        <title>Evolutionary innovations through gain and loss of genes in the ectomycorrhizal Boletales.</title>
        <authorList>
            <person name="Wu G."/>
            <person name="Miyauchi S."/>
            <person name="Morin E."/>
            <person name="Kuo A."/>
            <person name="Drula E."/>
            <person name="Varga T."/>
            <person name="Kohler A."/>
            <person name="Feng B."/>
            <person name="Cao Y."/>
            <person name="Lipzen A."/>
            <person name="Daum C."/>
            <person name="Hundley H."/>
            <person name="Pangilinan J."/>
            <person name="Johnson J."/>
            <person name="Barry K."/>
            <person name="LaButti K."/>
            <person name="Ng V."/>
            <person name="Ahrendt S."/>
            <person name="Min B."/>
            <person name="Choi I.G."/>
            <person name="Park H."/>
            <person name="Plett J.M."/>
            <person name="Magnuson J."/>
            <person name="Spatafora J.W."/>
            <person name="Nagy L.G."/>
            <person name="Henrissat B."/>
            <person name="Grigoriev I.V."/>
            <person name="Yang Z.L."/>
            <person name="Xu J."/>
            <person name="Martin F.M."/>
        </authorList>
    </citation>
    <scope>NUCLEOTIDE SEQUENCE</scope>
    <source>
        <strain evidence="11">KKN 215</strain>
    </source>
</reference>
<dbReference type="InterPro" id="IPR031160">
    <property type="entry name" value="F_BAR_dom"/>
</dbReference>
<feature type="compositionally biased region" description="Polar residues" evidence="8">
    <location>
        <begin position="349"/>
        <end position="376"/>
    </location>
</feature>
<dbReference type="PROSITE" id="PS51741">
    <property type="entry name" value="F_BAR"/>
    <property type="match status" value="1"/>
</dbReference>
<feature type="compositionally biased region" description="Gly residues" evidence="8">
    <location>
        <begin position="739"/>
        <end position="750"/>
    </location>
</feature>
<dbReference type="OrthoDB" id="19092at2759"/>
<dbReference type="EMBL" id="JAEVFJ010000010">
    <property type="protein sequence ID" value="KAH8102219.1"/>
    <property type="molecule type" value="Genomic_DNA"/>
</dbReference>
<keyword evidence="2 6" id="KW-0728">SH3 domain</keyword>
<dbReference type="Proteomes" id="UP000813824">
    <property type="component" value="Unassembled WGS sequence"/>
</dbReference>
<evidence type="ECO:0000259" key="9">
    <source>
        <dbReference type="PROSITE" id="PS50002"/>
    </source>
</evidence>
<sequence>MSLRRKSSATSLSRFARAQPLDAPGETLDFCNAFWGPGDGGVEVLFARMRGASRTIEELRDFLRERASIEEQYAKRLSGLATVTLGRDEIGDLRTSLDNLRRETTKQAEIHTQFAQIVRTVLDAHISRFLDKQLHHRKTVQAAVEAELKMIRTNKGYVQRAKEKYEANVTQLNALTAEAKVQQGRELEKINFKIERLQPSVHAGERDLANAARTLADIMGQWETTWKGFCDNCQDLEEERSELMMDVIFEYANAISIATVEDDKSCERLRLIIENFDPAKDMQHFVRNYGTGSTIPELPSITKLANGHPPSSIEHSTTRPANFRRVSQRQPGDGFYPAEKTGEDASANVRISGSGDEQQSPANGRSRWQSRQSTLLSAPPPGYQNASSSQQETTSSSVAAQPPVASFKDGAASSAQAGPSVKESEQTKPGPGGSAQHHDSQPASRADVGRTSLENNSASHSARSAGSTEHQTIALPSNPNPSVSPVVAKFVQQEIHGSRQGSGYGASSQSSASPTQSHRSKMSADGGYGDPQAQAAQVRSASPDTYVQPPQPLQSAIAYRAPGSSGGQSSSNVGGVPPQQPQQQQRPAVVDPYALQRQNSVVTQAVPPATYRGVPPVTQSPPPPPPAAGAYAVQMYPSHVAQPAAPSGYPPTYPHHQPQQQQPPPPPPPAPAHPYSQPSHPYAAQPQAPLPPPLPQGYTQPPPPDRSIVAAGGYGQTPAQMQSGYYVSPGLAQQPAQVTGGGNANVGGGYGHDRNAAPPPPAAPAPPPAAPRQEPPPTGQYTEDGRGVLFYVKAMYDYQATIEEEFDFQSGDIIAVTDTPEDGWWSGELLDEARRQPGRHVFPSNFVTLF</sequence>
<feature type="compositionally biased region" description="Pro residues" evidence="8">
    <location>
        <begin position="757"/>
        <end position="778"/>
    </location>
</feature>
<feature type="region of interest" description="Disordered" evidence="8">
    <location>
        <begin position="736"/>
        <end position="784"/>
    </location>
</feature>
<dbReference type="SUPFAM" id="SSF103657">
    <property type="entry name" value="BAR/IMD domain-like"/>
    <property type="match status" value="1"/>
</dbReference>
<keyword evidence="4" id="KW-0597">Phosphoprotein</keyword>
<feature type="compositionally biased region" description="Low complexity" evidence="8">
    <location>
        <begin position="567"/>
        <end position="585"/>
    </location>
</feature>
<name>A0A8K0US85_9AGAR</name>
<evidence type="ECO:0000256" key="4">
    <source>
        <dbReference type="ARBA" id="ARBA00022553"/>
    </source>
</evidence>
<dbReference type="Gene3D" id="1.20.1270.60">
    <property type="entry name" value="Arfaptin homology (AH) domain/BAR domain"/>
    <property type="match status" value="1"/>
</dbReference>
<dbReference type="PRINTS" id="PR00499">
    <property type="entry name" value="P67PHOX"/>
</dbReference>
<feature type="compositionally biased region" description="Low complexity" evidence="8">
    <location>
        <begin position="673"/>
        <end position="687"/>
    </location>
</feature>
<dbReference type="AlphaFoldDB" id="A0A8K0US85"/>
<feature type="region of interest" description="Disordered" evidence="8">
    <location>
        <begin position="296"/>
        <end position="722"/>
    </location>
</feature>
<dbReference type="PRINTS" id="PR00452">
    <property type="entry name" value="SH3DOMAIN"/>
</dbReference>
<dbReference type="CDD" id="cd00174">
    <property type="entry name" value="SH3"/>
    <property type="match status" value="1"/>
</dbReference>
<keyword evidence="7" id="KW-0175">Coiled coil</keyword>
<evidence type="ECO:0000256" key="2">
    <source>
        <dbReference type="ARBA" id="ARBA00022443"/>
    </source>
</evidence>
<protein>
    <recommendedName>
        <fullName evidence="13">SH3 domain-containing protein</fullName>
    </recommendedName>
</protein>
<feature type="domain" description="F-BAR" evidence="10">
    <location>
        <begin position="28"/>
        <end position="281"/>
    </location>
</feature>
<feature type="compositionally biased region" description="Pro residues" evidence="8">
    <location>
        <begin position="661"/>
        <end position="672"/>
    </location>
</feature>
<feature type="compositionally biased region" description="Low complexity" evidence="8">
    <location>
        <begin position="476"/>
        <end position="487"/>
    </location>
</feature>
<feature type="compositionally biased region" description="Pro residues" evidence="8">
    <location>
        <begin position="618"/>
        <end position="627"/>
    </location>
</feature>
<dbReference type="Pfam" id="PF00611">
    <property type="entry name" value="FCH"/>
    <property type="match status" value="1"/>
</dbReference>
<gene>
    <name evidence="11" type="ORF">BXZ70DRAFT_930962</name>
</gene>
<dbReference type="InterPro" id="IPR001452">
    <property type="entry name" value="SH3_domain"/>
</dbReference>
<proteinExistence type="predicted"/>
<dbReference type="PANTHER" id="PTHR23065:SF7">
    <property type="entry name" value="NOSTRIN, ISOFORM H"/>
    <property type="match status" value="1"/>
</dbReference>
<dbReference type="GO" id="GO:0030036">
    <property type="term" value="P:actin cytoskeleton organization"/>
    <property type="evidence" value="ECO:0007669"/>
    <property type="project" value="UniProtKB-ARBA"/>
</dbReference>